<organism evidence="2 3">
    <name type="scientific">Haloferax larsenii</name>
    <dbReference type="NCBI Taxonomy" id="302484"/>
    <lineage>
        <taxon>Archaea</taxon>
        <taxon>Methanobacteriati</taxon>
        <taxon>Methanobacteriota</taxon>
        <taxon>Stenosarchaea group</taxon>
        <taxon>Halobacteria</taxon>
        <taxon>Halobacteriales</taxon>
        <taxon>Haloferacaceae</taxon>
        <taxon>Haloferax</taxon>
    </lineage>
</organism>
<dbReference type="EMBL" id="FOAD01000005">
    <property type="protein sequence ID" value="SEL52704.1"/>
    <property type="molecule type" value="Genomic_DNA"/>
</dbReference>
<keyword evidence="1" id="KW-0472">Membrane</keyword>
<dbReference type="OrthoDB" id="289725at2157"/>
<evidence type="ECO:0000313" key="3">
    <source>
        <dbReference type="Proteomes" id="UP000183894"/>
    </source>
</evidence>
<feature type="transmembrane region" description="Helical" evidence="1">
    <location>
        <begin position="68"/>
        <end position="88"/>
    </location>
</feature>
<proteinExistence type="predicted"/>
<keyword evidence="1" id="KW-0812">Transmembrane</keyword>
<accession>A0A1H7QYF0</accession>
<reference evidence="2 3" key="1">
    <citation type="submission" date="2016-10" db="EMBL/GenBank/DDBJ databases">
        <authorList>
            <person name="de Groot N.N."/>
        </authorList>
    </citation>
    <scope>NUCLEOTIDE SEQUENCE [LARGE SCALE GENOMIC DNA]</scope>
    <source>
        <strain evidence="2 3">CDM_5</strain>
    </source>
</reference>
<feature type="transmembrane region" description="Helical" evidence="1">
    <location>
        <begin position="42"/>
        <end position="61"/>
    </location>
</feature>
<keyword evidence="1" id="KW-1133">Transmembrane helix</keyword>
<sequence length="92" mass="9804">MALHADRRFTAGLLAICCGVLAPLVAEEILAHRLSLEGMPVVYGFVGLAAVATAVSVWYASTYSWKYVLLYGVLTVGSAISTFGYLFAQTQA</sequence>
<gene>
    <name evidence="2" type="ORF">SAMN04488691_105196</name>
</gene>
<dbReference type="Proteomes" id="UP000183894">
    <property type="component" value="Unassembled WGS sequence"/>
</dbReference>
<name>A0A1H7QYF0_HALLR</name>
<evidence type="ECO:0000313" key="2">
    <source>
        <dbReference type="EMBL" id="SEL52704.1"/>
    </source>
</evidence>
<dbReference type="AlphaFoldDB" id="A0A1H7QYF0"/>
<evidence type="ECO:0000256" key="1">
    <source>
        <dbReference type="SAM" id="Phobius"/>
    </source>
</evidence>
<dbReference type="RefSeq" id="WP_074794497.1">
    <property type="nucleotide sequence ID" value="NZ_FOAD01000005.1"/>
</dbReference>
<protein>
    <submittedName>
        <fullName evidence="2">Uncharacterized protein</fullName>
    </submittedName>
</protein>